<evidence type="ECO:0000256" key="1">
    <source>
        <dbReference type="SAM" id="SignalP"/>
    </source>
</evidence>
<name>A0A4S1DZ02_9FLAO</name>
<dbReference type="EMBL" id="SRSO01000007">
    <property type="protein sequence ID" value="TGV03440.1"/>
    <property type="molecule type" value="Genomic_DNA"/>
</dbReference>
<dbReference type="AlphaFoldDB" id="A0A4S1DZ02"/>
<dbReference type="Proteomes" id="UP000307602">
    <property type="component" value="Unassembled WGS sequence"/>
</dbReference>
<proteinExistence type="predicted"/>
<keyword evidence="1" id="KW-0732">Signal</keyword>
<sequence>MKKLIGLITAMTFALSVFFVSNTTSNDMDLASLMSLNSANAECVGVSHTTFYECNAYDRCVYIGAITNHGCL</sequence>
<evidence type="ECO:0008006" key="4">
    <source>
        <dbReference type="Google" id="ProtNLM"/>
    </source>
</evidence>
<comment type="caution">
    <text evidence="2">The sequence shown here is derived from an EMBL/GenBank/DDBJ whole genome shotgun (WGS) entry which is preliminary data.</text>
</comment>
<feature type="chain" id="PRO_5020594386" description="NVEALA family protein" evidence="1">
    <location>
        <begin position="20"/>
        <end position="72"/>
    </location>
</feature>
<gene>
    <name evidence="2" type="ORF">EM932_07140</name>
</gene>
<evidence type="ECO:0000313" key="3">
    <source>
        <dbReference type="Proteomes" id="UP000307602"/>
    </source>
</evidence>
<dbReference type="RefSeq" id="WP_135876494.1">
    <property type="nucleotide sequence ID" value="NZ_SRSO01000007.1"/>
</dbReference>
<organism evidence="2 3">
    <name type="scientific">Flavivirga rizhaonensis</name>
    <dbReference type="NCBI Taxonomy" id="2559571"/>
    <lineage>
        <taxon>Bacteria</taxon>
        <taxon>Pseudomonadati</taxon>
        <taxon>Bacteroidota</taxon>
        <taxon>Flavobacteriia</taxon>
        <taxon>Flavobacteriales</taxon>
        <taxon>Flavobacteriaceae</taxon>
        <taxon>Flavivirga</taxon>
    </lineage>
</organism>
<accession>A0A4S1DZ02</accession>
<protein>
    <recommendedName>
        <fullName evidence="4">NVEALA family protein</fullName>
    </recommendedName>
</protein>
<keyword evidence="3" id="KW-1185">Reference proteome</keyword>
<evidence type="ECO:0000313" key="2">
    <source>
        <dbReference type="EMBL" id="TGV03440.1"/>
    </source>
</evidence>
<reference evidence="2 3" key="1">
    <citation type="submission" date="2019-04" db="EMBL/GenBank/DDBJ databases">
        <authorList>
            <person name="Liu A."/>
        </authorList>
    </citation>
    <scope>NUCLEOTIDE SEQUENCE [LARGE SCALE GENOMIC DNA]</scope>
    <source>
        <strain evidence="2 3">RZ03</strain>
    </source>
</reference>
<feature type="signal peptide" evidence="1">
    <location>
        <begin position="1"/>
        <end position="19"/>
    </location>
</feature>